<evidence type="ECO:0000259" key="9">
    <source>
        <dbReference type="PROSITE" id="PS51330"/>
    </source>
</evidence>
<dbReference type="Gene3D" id="3.40.430.10">
    <property type="entry name" value="Dihydrofolate Reductase, subunit A"/>
    <property type="match status" value="1"/>
</dbReference>
<dbReference type="GO" id="GO:0004146">
    <property type="term" value="F:dihydrofolate reductase activity"/>
    <property type="evidence" value="ECO:0007669"/>
    <property type="project" value="UniProtKB-EC"/>
</dbReference>
<dbReference type="EC" id="1.5.1.3" evidence="3 7"/>
<dbReference type="PRINTS" id="PR00070">
    <property type="entry name" value="DHFR"/>
</dbReference>
<comment type="caution">
    <text evidence="10">The sequence shown here is derived from an EMBL/GenBank/DDBJ whole genome shotgun (WGS) entry which is preliminary data.</text>
</comment>
<proteinExistence type="inferred from homology"/>
<organism evidence="10 11">
    <name type="scientific">Paenibacillus shirakamiensis</name>
    <dbReference type="NCBI Taxonomy" id="1265935"/>
    <lineage>
        <taxon>Bacteria</taxon>
        <taxon>Bacillati</taxon>
        <taxon>Bacillota</taxon>
        <taxon>Bacilli</taxon>
        <taxon>Bacillales</taxon>
        <taxon>Paenibacillaceae</taxon>
        <taxon>Paenibacillus</taxon>
    </lineage>
</organism>
<comment type="function">
    <text evidence="7">Key enzyme in folate metabolism. Catalyzes an essential reaction for de novo glycine and purine synthesis, and for DNA precursor synthesis.</text>
</comment>
<feature type="domain" description="DHFR" evidence="9">
    <location>
        <begin position="2"/>
        <end position="157"/>
    </location>
</feature>
<evidence type="ECO:0000313" key="10">
    <source>
        <dbReference type="EMBL" id="MBP1999823.1"/>
    </source>
</evidence>
<dbReference type="InterPro" id="IPR001796">
    <property type="entry name" value="DHFR_dom"/>
</dbReference>
<dbReference type="PIRSF" id="PIRSF000194">
    <property type="entry name" value="DHFR"/>
    <property type="match status" value="1"/>
</dbReference>
<dbReference type="InterPro" id="IPR012259">
    <property type="entry name" value="DHFR"/>
</dbReference>
<name>A0ABS4JDN2_9BACL</name>
<dbReference type="PROSITE" id="PS00075">
    <property type="entry name" value="DHFR_1"/>
    <property type="match status" value="1"/>
</dbReference>
<evidence type="ECO:0000256" key="3">
    <source>
        <dbReference type="ARBA" id="ARBA00012856"/>
    </source>
</evidence>
<dbReference type="RefSeq" id="WP_209859401.1">
    <property type="nucleotide sequence ID" value="NZ_JAGGLD010000001.1"/>
</dbReference>
<dbReference type="PANTHER" id="PTHR48069">
    <property type="entry name" value="DIHYDROFOLATE REDUCTASE"/>
    <property type="match status" value="1"/>
</dbReference>
<comment type="catalytic activity">
    <reaction evidence="7">
        <text>(6S)-5,6,7,8-tetrahydrofolate + NADP(+) = 7,8-dihydrofolate + NADPH + H(+)</text>
        <dbReference type="Rhea" id="RHEA:15009"/>
        <dbReference type="ChEBI" id="CHEBI:15378"/>
        <dbReference type="ChEBI" id="CHEBI:57451"/>
        <dbReference type="ChEBI" id="CHEBI:57453"/>
        <dbReference type="ChEBI" id="CHEBI:57783"/>
        <dbReference type="ChEBI" id="CHEBI:58349"/>
        <dbReference type="EC" id="1.5.1.3"/>
    </reaction>
</comment>
<keyword evidence="11" id="KW-1185">Reference proteome</keyword>
<dbReference type="InterPro" id="IPR024072">
    <property type="entry name" value="DHFR-like_dom_sf"/>
</dbReference>
<evidence type="ECO:0000256" key="5">
    <source>
        <dbReference type="ARBA" id="ARBA00022857"/>
    </source>
</evidence>
<evidence type="ECO:0000256" key="1">
    <source>
        <dbReference type="ARBA" id="ARBA00004903"/>
    </source>
</evidence>
<evidence type="ECO:0000256" key="6">
    <source>
        <dbReference type="ARBA" id="ARBA00023002"/>
    </source>
</evidence>
<dbReference type="CDD" id="cd00209">
    <property type="entry name" value="DHFR"/>
    <property type="match status" value="1"/>
</dbReference>
<keyword evidence="6 7" id="KW-0560">Oxidoreductase</keyword>
<dbReference type="PROSITE" id="PS51330">
    <property type="entry name" value="DHFR_2"/>
    <property type="match status" value="1"/>
</dbReference>
<evidence type="ECO:0000256" key="8">
    <source>
        <dbReference type="RuleBase" id="RU004474"/>
    </source>
</evidence>
<dbReference type="Pfam" id="PF00186">
    <property type="entry name" value="DHFR_1"/>
    <property type="match status" value="1"/>
</dbReference>
<comment type="pathway">
    <text evidence="1 7">Cofactor biosynthesis; tetrahydrofolate biosynthesis; 5,6,7,8-tetrahydrofolate from 7,8-dihydrofolate: step 1/1.</text>
</comment>
<evidence type="ECO:0000256" key="7">
    <source>
        <dbReference type="PIRNR" id="PIRNR000194"/>
    </source>
</evidence>
<dbReference type="InterPro" id="IPR017925">
    <property type="entry name" value="DHFR_CS"/>
</dbReference>
<reference evidence="10 11" key="1">
    <citation type="submission" date="2021-03" db="EMBL/GenBank/DDBJ databases">
        <title>Genomic Encyclopedia of Type Strains, Phase IV (KMG-IV): sequencing the most valuable type-strain genomes for metagenomic binning, comparative biology and taxonomic classification.</title>
        <authorList>
            <person name="Goeker M."/>
        </authorList>
    </citation>
    <scope>NUCLEOTIDE SEQUENCE [LARGE SCALE GENOMIC DNA]</scope>
    <source>
        <strain evidence="10 11">DSM 26806</strain>
    </source>
</reference>
<gene>
    <name evidence="10" type="ORF">J2Z69_000842</name>
</gene>
<protein>
    <recommendedName>
        <fullName evidence="3 7">Dihydrofolate reductase</fullName>
        <ecNumber evidence="3 7">1.5.1.3</ecNumber>
    </recommendedName>
</protein>
<comment type="similarity">
    <text evidence="2 7 8">Belongs to the dihydrofolate reductase family.</text>
</comment>
<evidence type="ECO:0000313" key="11">
    <source>
        <dbReference type="Proteomes" id="UP001519288"/>
    </source>
</evidence>
<sequence length="163" mass="18716">MNISFIWAMSRDGVIGKDNKLPWRLPADLAFFKEQTLGKTIVMGRKTWDSIGRKPLPKRRNIVLTKDLDFEAPGAEIVHSLDQIAHLDEVMVIGGAGVFAQMYPLANKLIVTHIDDNFEGDVYFPTIDWDHFREVSSSKGPKDERNPYDYRFVIYERFKAVAQ</sequence>
<dbReference type="EMBL" id="JAGGLD010000001">
    <property type="protein sequence ID" value="MBP1999823.1"/>
    <property type="molecule type" value="Genomic_DNA"/>
</dbReference>
<evidence type="ECO:0000256" key="4">
    <source>
        <dbReference type="ARBA" id="ARBA00022563"/>
    </source>
</evidence>
<keyword evidence="4 7" id="KW-0554">One-carbon metabolism</keyword>
<evidence type="ECO:0000256" key="2">
    <source>
        <dbReference type="ARBA" id="ARBA00009539"/>
    </source>
</evidence>
<accession>A0ABS4JDN2</accession>
<keyword evidence="5 7" id="KW-0521">NADP</keyword>
<dbReference type="PANTHER" id="PTHR48069:SF3">
    <property type="entry name" value="DIHYDROFOLATE REDUCTASE"/>
    <property type="match status" value="1"/>
</dbReference>
<dbReference type="SUPFAM" id="SSF53597">
    <property type="entry name" value="Dihydrofolate reductase-like"/>
    <property type="match status" value="1"/>
</dbReference>
<dbReference type="Proteomes" id="UP001519288">
    <property type="component" value="Unassembled WGS sequence"/>
</dbReference>